<dbReference type="KEGG" id="slz:B5P37_03675"/>
<evidence type="ECO:0000313" key="1">
    <source>
        <dbReference type="EMBL" id="ARJ50472.1"/>
    </source>
</evidence>
<name>A0AAC9RTA8_9STAP</name>
<evidence type="ECO:0000313" key="2">
    <source>
        <dbReference type="Proteomes" id="UP000242864"/>
    </source>
</evidence>
<reference evidence="1 2" key="1">
    <citation type="submission" date="2017-04" db="EMBL/GenBank/DDBJ databases">
        <authorList>
            <person name="Veseli I.A."/>
            <person name="Tang C."/>
            <person name="Pombert J.-F."/>
        </authorList>
    </citation>
    <scope>NUCLEOTIDE SEQUENCE [LARGE SCALE GENOMIC DNA]</scope>
    <source>
        <strain evidence="1 2">ATCC 700373</strain>
    </source>
</reference>
<dbReference type="Proteomes" id="UP000242864">
    <property type="component" value="Chromosome"/>
</dbReference>
<gene>
    <name evidence="1" type="ORF">B5P37_03675</name>
</gene>
<accession>A0AAC9RTA8</accession>
<keyword evidence="2" id="KW-1185">Reference proteome</keyword>
<sequence>MTYHIPNETEALQGLNVLLDLATQFDLIYPHDRNQAAHILEKLQEKVAVLFHNAPNPAQIDAFTHYPYDRYYTCLHHLYHHPLVFIDFGSQSKVNQGYIQVISCAQSCFATARWISGLTDISEAHY</sequence>
<dbReference type="EMBL" id="CP020773">
    <property type="protein sequence ID" value="ARJ50472.1"/>
    <property type="molecule type" value="Genomic_DNA"/>
</dbReference>
<dbReference type="RefSeq" id="WP_085236950.1">
    <property type="nucleotide sequence ID" value="NZ_CP020773.1"/>
</dbReference>
<dbReference type="AlphaFoldDB" id="A0AAC9RTA8"/>
<proteinExistence type="predicted"/>
<protein>
    <submittedName>
        <fullName evidence="1">Uncharacterized protein</fullName>
    </submittedName>
</protein>
<organism evidence="1 2">
    <name type="scientific">Staphylococcus lutrae</name>
    <dbReference type="NCBI Taxonomy" id="155085"/>
    <lineage>
        <taxon>Bacteria</taxon>
        <taxon>Bacillati</taxon>
        <taxon>Bacillota</taxon>
        <taxon>Bacilli</taxon>
        <taxon>Bacillales</taxon>
        <taxon>Staphylococcaceae</taxon>
        <taxon>Staphylococcus</taxon>
    </lineage>
</organism>